<dbReference type="AlphaFoldDB" id="A0A2M6NZZ0"/>
<dbReference type="InterPro" id="IPR029044">
    <property type="entry name" value="Nucleotide-diphossugar_trans"/>
</dbReference>
<dbReference type="Gene3D" id="3.90.550.10">
    <property type="entry name" value="Spore Coat Polysaccharide Biosynthesis Protein SpsA, Chain A"/>
    <property type="match status" value="1"/>
</dbReference>
<dbReference type="SUPFAM" id="SSF53448">
    <property type="entry name" value="Nucleotide-diphospho-sugar transferases"/>
    <property type="match status" value="1"/>
</dbReference>
<comment type="caution">
    <text evidence="1">The sequence shown here is derived from an EMBL/GenBank/DDBJ whole genome shotgun (WGS) entry which is preliminary data.</text>
</comment>
<evidence type="ECO:0000313" key="2">
    <source>
        <dbReference type="Proteomes" id="UP000228528"/>
    </source>
</evidence>
<gene>
    <name evidence="1" type="ORF">COU30_04570</name>
</gene>
<reference evidence="2" key="1">
    <citation type="submission" date="2017-09" db="EMBL/GenBank/DDBJ databases">
        <title>Depth-based differentiation of microbial function through sediment-hosted aquifers and enrichment of novel symbionts in the deep terrestrial subsurface.</title>
        <authorList>
            <person name="Probst A.J."/>
            <person name="Ladd B."/>
            <person name="Jarett J.K."/>
            <person name="Geller-Mcgrath D.E."/>
            <person name="Sieber C.M.K."/>
            <person name="Emerson J.B."/>
            <person name="Anantharaman K."/>
            <person name="Thomas B.C."/>
            <person name="Malmstrom R."/>
            <person name="Stieglmeier M."/>
            <person name="Klingl A."/>
            <person name="Woyke T."/>
            <person name="Ryan C.M."/>
            <person name="Banfield J.F."/>
        </authorList>
    </citation>
    <scope>NUCLEOTIDE SEQUENCE [LARGE SCALE GENOMIC DNA]</scope>
</reference>
<protein>
    <submittedName>
        <fullName evidence="1">Uncharacterized protein</fullName>
    </submittedName>
</protein>
<dbReference type="EMBL" id="PFBW01000194">
    <property type="protein sequence ID" value="PIR77042.1"/>
    <property type="molecule type" value="Genomic_DNA"/>
</dbReference>
<dbReference type="Proteomes" id="UP000228528">
    <property type="component" value="Unassembled WGS sequence"/>
</dbReference>
<organism evidence="1 2">
    <name type="scientific">Candidatus Magasanikbacteria bacterium CG10_big_fil_rev_8_21_14_0_10_38_6</name>
    <dbReference type="NCBI Taxonomy" id="1974647"/>
    <lineage>
        <taxon>Bacteria</taxon>
        <taxon>Candidatus Magasanikiibacteriota</taxon>
    </lineage>
</organism>
<evidence type="ECO:0000313" key="1">
    <source>
        <dbReference type="EMBL" id="PIR77042.1"/>
    </source>
</evidence>
<proteinExistence type="predicted"/>
<feature type="non-terminal residue" evidence="1">
    <location>
        <position position="1"/>
    </location>
</feature>
<sequence>VDYAYCSYKLGNKEMTGKKFSIDTLKQQNYIPTTSLIRTEKALLWDESLKRFQDWDLWLRMAKEGSIGIFVPEVLFIAAPESGISNWLPSFAYKSPWRYLPQFKKKVEAYERAKAIIQKKHNI</sequence>
<accession>A0A2M6NZZ0</accession>
<name>A0A2M6NZZ0_9BACT</name>